<name>A0A931H156_9BURK</name>
<evidence type="ECO:0000313" key="2">
    <source>
        <dbReference type="EMBL" id="MBG9386625.1"/>
    </source>
</evidence>
<evidence type="ECO:0000313" key="3">
    <source>
        <dbReference type="Proteomes" id="UP000651050"/>
    </source>
</evidence>
<dbReference type="GO" id="GO:0008168">
    <property type="term" value="F:methyltransferase activity"/>
    <property type="evidence" value="ECO:0007669"/>
    <property type="project" value="UniProtKB-KW"/>
</dbReference>
<sequence>MRPHIAPRGGKPSRSAALDQYRRRAAGYDRELLLFEPIRTEAIAALDVHRGDVVLDVGCGTGLSFEMLHDRIGKGGRIVGIEQCPEMLARARARVDAAHWTNVELVGAPAAIARWSGKADAALFHFTHDVLREPAAIANVLSHLQPGAHVVASGLQWAPPWAWPTNGFVMLAAMYSVTSLEGLGKPWDLLARHLSDVEVVTTAFGGIYIARGRYAPGRSVAH</sequence>
<keyword evidence="3" id="KW-1185">Reference proteome</keyword>
<dbReference type="Pfam" id="PF13649">
    <property type="entry name" value="Methyltransf_25"/>
    <property type="match status" value="1"/>
</dbReference>
<dbReference type="AlphaFoldDB" id="A0A931H156"/>
<dbReference type="EMBL" id="JADWYS010000001">
    <property type="protein sequence ID" value="MBG9386625.1"/>
    <property type="molecule type" value="Genomic_DNA"/>
</dbReference>
<comment type="caution">
    <text evidence="2">The sequence shown here is derived from an EMBL/GenBank/DDBJ whole genome shotgun (WGS) entry which is preliminary data.</text>
</comment>
<evidence type="ECO:0000259" key="1">
    <source>
        <dbReference type="Pfam" id="PF13649"/>
    </source>
</evidence>
<dbReference type="SUPFAM" id="SSF53335">
    <property type="entry name" value="S-adenosyl-L-methionine-dependent methyltransferases"/>
    <property type="match status" value="1"/>
</dbReference>
<dbReference type="InterPro" id="IPR029063">
    <property type="entry name" value="SAM-dependent_MTases_sf"/>
</dbReference>
<accession>A0A931H156</accession>
<organism evidence="2 3">
    <name type="scientific">Caenimonas aquaedulcis</name>
    <dbReference type="NCBI Taxonomy" id="2793270"/>
    <lineage>
        <taxon>Bacteria</taxon>
        <taxon>Pseudomonadati</taxon>
        <taxon>Pseudomonadota</taxon>
        <taxon>Betaproteobacteria</taxon>
        <taxon>Burkholderiales</taxon>
        <taxon>Comamonadaceae</taxon>
        <taxon>Caenimonas</taxon>
    </lineage>
</organism>
<reference evidence="2" key="1">
    <citation type="submission" date="2020-11" db="EMBL/GenBank/DDBJ databases">
        <title>Bacterial whole genome sequence for Caenimonas sp. DR4.4.</title>
        <authorList>
            <person name="Le V."/>
            <person name="Ko S.-R."/>
            <person name="Ahn C.-Y."/>
            <person name="Oh H.-M."/>
        </authorList>
    </citation>
    <scope>NUCLEOTIDE SEQUENCE</scope>
    <source>
        <strain evidence="2">DR4.4</strain>
    </source>
</reference>
<dbReference type="Gene3D" id="3.40.50.150">
    <property type="entry name" value="Vaccinia Virus protein VP39"/>
    <property type="match status" value="1"/>
</dbReference>
<gene>
    <name evidence="2" type="ORF">I5803_01190</name>
</gene>
<keyword evidence="2" id="KW-0808">Transferase</keyword>
<feature type="domain" description="Methyltransferase" evidence="1">
    <location>
        <begin position="54"/>
        <end position="147"/>
    </location>
</feature>
<dbReference type="CDD" id="cd02440">
    <property type="entry name" value="AdoMet_MTases"/>
    <property type="match status" value="1"/>
</dbReference>
<dbReference type="GO" id="GO:0032259">
    <property type="term" value="P:methylation"/>
    <property type="evidence" value="ECO:0007669"/>
    <property type="project" value="UniProtKB-KW"/>
</dbReference>
<proteinExistence type="predicted"/>
<dbReference type="InterPro" id="IPR041698">
    <property type="entry name" value="Methyltransf_25"/>
</dbReference>
<dbReference type="RefSeq" id="WP_196984600.1">
    <property type="nucleotide sequence ID" value="NZ_JADWYS010000001.1"/>
</dbReference>
<keyword evidence="2" id="KW-0489">Methyltransferase</keyword>
<protein>
    <submittedName>
        <fullName evidence="2">Methyltransferase domain-containing protein</fullName>
    </submittedName>
</protein>
<dbReference type="Proteomes" id="UP000651050">
    <property type="component" value="Unassembled WGS sequence"/>
</dbReference>